<proteinExistence type="predicted"/>
<organism evidence="1 2">
    <name type="scientific">Laspinema palackyanum D2a</name>
    <dbReference type="NCBI Taxonomy" id="2953684"/>
    <lineage>
        <taxon>Bacteria</taxon>
        <taxon>Bacillati</taxon>
        <taxon>Cyanobacteriota</taxon>
        <taxon>Cyanophyceae</taxon>
        <taxon>Oscillatoriophycideae</taxon>
        <taxon>Oscillatoriales</taxon>
        <taxon>Laspinemataceae</taxon>
        <taxon>Laspinema</taxon>
        <taxon>Laspinema palackyanum</taxon>
    </lineage>
</organism>
<gene>
    <name evidence="1" type="ORF">NG799_02335</name>
</gene>
<protein>
    <recommendedName>
        <fullName evidence="3">Sigma-70 family RNA polymerase sigma factor</fullName>
    </recommendedName>
</protein>
<reference evidence="1 2" key="1">
    <citation type="journal article" date="2022" name="Front. Microbiol.">
        <title>High genomic differentiation and limited gene flow indicate recent cryptic speciation within the genus Laspinema (cyanobacteria).</title>
        <authorList>
            <person name="Stanojkovic A."/>
            <person name="Skoupy S."/>
            <person name="Skaloud P."/>
            <person name="Dvorak P."/>
        </authorList>
    </citation>
    <scope>NUCLEOTIDE SEQUENCE [LARGE SCALE GENOMIC DNA]</scope>
    <source>
        <strain evidence="1 2">D2a</strain>
    </source>
</reference>
<sequence>MPSEETLIFNRCIQEAQRVCLSSPRIQNSGDIAYWENQLIQIRWNKILKLKAFPISQQLKLLNSRLKDKAPSYQFSPDSFADFLQNFHVEALRAFRREFELDSYSPKSRLQTAEFFVFCDRYASRKILGGIPLIRRRALDFLHSRSREISCEIEAAAEWPDELSAWGGMIYKAYVRAAQEKEREKLAAGDRAELISELIKYLEARKQTDCITYLKLVLDDVPFSEIYETLGLSRRQRDHLQQKLRYYVTQFKQRTDIG</sequence>
<evidence type="ECO:0000313" key="2">
    <source>
        <dbReference type="Proteomes" id="UP001525890"/>
    </source>
</evidence>
<keyword evidence="2" id="KW-1185">Reference proteome</keyword>
<accession>A0ABT2MK97</accession>
<dbReference type="Proteomes" id="UP001525890">
    <property type="component" value="Unassembled WGS sequence"/>
</dbReference>
<dbReference type="RefSeq" id="WP_368004880.1">
    <property type="nucleotide sequence ID" value="NZ_JAMXFF010000002.1"/>
</dbReference>
<dbReference type="EMBL" id="JAMXFF010000002">
    <property type="protein sequence ID" value="MCT7965171.1"/>
    <property type="molecule type" value="Genomic_DNA"/>
</dbReference>
<comment type="caution">
    <text evidence="1">The sequence shown here is derived from an EMBL/GenBank/DDBJ whole genome shotgun (WGS) entry which is preliminary data.</text>
</comment>
<name>A0ABT2MK97_9CYAN</name>
<evidence type="ECO:0008006" key="3">
    <source>
        <dbReference type="Google" id="ProtNLM"/>
    </source>
</evidence>
<evidence type="ECO:0000313" key="1">
    <source>
        <dbReference type="EMBL" id="MCT7965171.1"/>
    </source>
</evidence>